<evidence type="ECO:0000259" key="2">
    <source>
        <dbReference type="PROSITE" id="PS51186"/>
    </source>
</evidence>
<dbReference type="AlphaFoldDB" id="A0A7Z1AUQ3"/>
<keyword evidence="1" id="KW-0808">Transferase</keyword>
<dbReference type="InterPro" id="IPR000182">
    <property type="entry name" value="GNAT_dom"/>
</dbReference>
<dbReference type="PANTHER" id="PTHR13947:SF37">
    <property type="entry name" value="LD18367P"/>
    <property type="match status" value="1"/>
</dbReference>
<dbReference type="PANTHER" id="PTHR13947">
    <property type="entry name" value="GNAT FAMILY N-ACETYLTRANSFERASE"/>
    <property type="match status" value="1"/>
</dbReference>
<organism evidence="3 4">
    <name type="scientific">Actinophytocola xinjiangensis</name>
    <dbReference type="NCBI Taxonomy" id="485602"/>
    <lineage>
        <taxon>Bacteria</taxon>
        <taxon>Bacillati</taxon>
        <taxon>Actinomycetota</taxon>
        <taxon>Actinomycetes</taxon>
        <taxon>Pseudonocardiales</taxon>
        <taxon>Pseudonocardiaceae</taxon>
    </lineage>
</organism>
<dbReference type="InterPro" id="IPR050769">
    <property type="entry name" value="NAT_camello-type"/>
</dbReference>
<dbReference type="SUPFAM" id="SSF55729">
    <property type="entry name" value="Acyl-CoA N-acyltransferases (Nat)"/>
    <property type="match status" value="1"/>
</dbReference>
<dbReference type="CDD" id="cd04301">
    <property type="entry name" value="NAT_SF"/>
    <property type="match status" value="1"/>
</dbReference>
<reference evidence="3 4" key="1">
    <citation type="submission" date="2016-12" db="EMBL/GenBank/DDBJ databases">
        <title>The draft genome sequence of Actinophytocola xinjiangensis.</title>
        <authorList>
            <person name="Wang W."/>
            <person name="Yuan L."/>
        </authorList>
    </citation>
    <scope>NUCLEOTIDE SEQUENCE [LARGE SCALE GENOMIC DNA]</scope>
    <source>
        <strain evidence="3 4">CGMCC 4.4663</strain>
    </source>
</reference>
<dbReference type="OrthoDB" id="4774939at2"/>
<dbReference type="RefSeq" id="WP_075137668.1">
    <property type="nucleotide sequence ID" value="NZ_MSIF01000030.1"/>
</dbReference>
<accession>A0A7Z1AUQ3</accession>
<protein>
    <recommendedName>
        <fullName evidence="2">N-acetyltransferase domain-containing protein</fullName>
    </recommendedName>
</protein>
<dbReference type="Pfam" id="PF00583">
    <property type="entry name" value="Acetyltransf_1"/>
    <property type="match status" value="1"/>
</dbReference>
<name>A0A7Z1AUQ3_9PSEU</name>
<dbReference type="Proteomes" id="UP000185696">
    <property type="component" value="Unassembled WGS sequence"/>
</dbReference>
<sequence>MTVVLRAMTDDEFGDWFTATADDYLAQRIRAGETADVARAKAEEHLAAAFPDGRPGPGHRLWIAEADGVTVGSVWVGPHPDRPGDPATAWLFAIEVDQAHRGRGLGRATLTALEAALAADGVTELGLNVFAGNDTARRLYATAGYHERAVSMSKKLT</sequence>
<gene>
    <name evidence="3" type="ORF">BLA60_36640</name>
</gene>
<evidence type="ECO:0000313" key="4">
    <source>
        <dbReference type="Proteomes" id="UP000185696"/>
    </source>
</evidence>
<dbReference type="GO" id="GO:0008080">
    <property type="term" value="F:N-acetyltransferase activity"/>
    <property type="evidence" value="ECO:0007669"/>
    <property type="project" value="InterPro"/>
</dbReference>
<evidence type="ECO:0000313" key="3">
    <source>
        <dbReference type="EMBL" id="OLF05355.1"/>
    </source>
</evidence>
<dbReference type="EMBL" id="MSIF01000030">
    <property type="protein sequence ID" value="OLF05355.1"/>
    <property type="molecule type" value="Genomic_DNA"/>
</dbReference>
<comment type="caution">
    <text evidence="3">The sequence shown here is derived from an EMBL/GenBank/DDBJ whole genome shotgun (WGS) entry which is preliminary data.</text>
</comment>
<proteinExistence type="predicted"/>
<keyword evidence="4" id="KW-1185">Reference proteome</keyword>
<evidence type="ECO:0000256" key="1">
    <source>
        <dbReference type="ARBA" id="ARBA00022679"/>
    </source>
</evidence>
<dbReference type="InterPro" id="IPR016181">
    <property type="entry name" value="Acyl_CoA_acyltransferase"/>
</dbReference>
<dbReference type="PROSITE" id="PS51186">
    <property type="entry name" value="GNAT"/>
    <property type="match status" value="1"/>
</dbReference>
<dbReference type="Gene3D" id="3.40.630.30">
    <property type="match status" value="1"/>
</dbReference>
<feature type="domain" description="N-acetyltransferase" evidence="2">
    <location>
        <begin position="3"/>
        <end position="157"/>
    </location>
</feature>